<dbReference type="InterPro" id="IPR007387">
    <property type="entry name" value="TRAP_DctQ"/>
</dbReference>
<dbReference type="RefSeq" id="WP_073106052.1">
    <property type="nucleotide sequence ID" value="NZ_FQXE01000011.1"/>
</dbReference>
<evidence type="ECO:0000256" key="5">
    <source>
        <dbReference type="ARBA" id="ARBA00022692"/>
    </source>
</evidence>
<keyword evidence="2 9" id="KW-0813">Transport</keyword>
<keyword evidence="7 9" id="KW-0472">Membrane</keyword>
<dbReference type="Proteomes" id="UP000184226">
    <property type="component" value="Unassembled WGS sequence"/>
</dbReference>
<dbReference type="OrthoDB" id="8686040at2"/>
<evidence type="ECO:0000256" key="4">
    <source>
        <dbReference type="ARBA" id="ARBA00022519"/>
    </source>
</evidence>
<feature type="transmembrane region" description="Helical" evidence="9">
    <location>
        <begin position="100"/>
        <end position="121"/>
    </location>
</feature>
<dbReference type="EMBL" id="FQXE01000011">
    <property type="protein sequence ID" value="SHI17807.1"/>
    <property type="molecule type" value="Genomic_DNA"/>
</dbReference>
<reference evidence="11 12" key="1">
    <citation type="submission" date="2016-11" db="EMBL/GenBank/DDBJ databases">
        <authorList>
            <person name="Jaros S."/>
            <person name="Januszkiewicz K."/>
            <person name="Wedrychowicz H."/>
        </authorList>
    </citation>
    <scope>NUCLEOTIDE SEQUENCE [LARGE SCALE GENOMIC DNA]</scope>
    <source>
        <strain evidence="11 12">CGMCC 1.10190</strain>
    </source>
</reference>
<sequence>MRPFFHRIGRIASGVNHAAVTVSEFALLVLMLITAYAVIARYVFHSPSIFAVEISTYVLLLVAWASVGWVHKVDRHVSMEALNLRLTGRWKKTADAISELTILVFCAVLIWAGSNVMITAFERNYRSASLLKFPVWIAYSLIPIGGILLGLVALSRFKRIVLPSSDTSPKE</sequence>
<protein>
    <recommendedName>
        <fullName evidence="9">TRAP transporter small permease protein</fullName>
    </recommendedName>
</protein>
<dbReference type="STRING" id="658167.SAMN04488135_111156"/>
<accession>A0A1M5Z0K7</accession>
<dbReference type="GO" id="GO:0015740">
    <property type="term" value="P:C4-dicarboxylate transport"/>
    <property type="evidence" value="ECO:0007669"/>
    <property type="project" value="TreeGrafter"/>
</dbReference>
<dbReference type="GO" id="GO:0022857">
    <property type="term" value="F:transmembrane transporter activity"/>
    <property type="evidence" value="ECO:0007669"/>
    <property type="project" value="UniProtKB-UniRule"/>
</dbReference>
<keyword evidence="12" id="KW-1185">Reference proteome</keyword>
<comment type="similarity">
    <text evidence="8 9">Belongs to the TRAP transporter small permease family.</text>
</comment>
<evidence type="ECO:0000256" key="9">
    <source>
        <dbReference type="RuleBase" id="RU369079"/>
    </source>
</evidence>
<keyword evidence="4 9" id="KW-0997">Cell inner membrane</keyword>
<organism evidence="11 12">
    <name type="scientific">Pollutimonas bauzanensis</name>
    <dbReference type="NCBI Taxonomy" id="658167"/>
    <lineage>
        <taxon>Bacteria</taxon>
        <taxon>Pseudomonadati</taxon>
        <taxon>Pseudomonadota</taxon>
        <taxon>Betaproteobacteria</taxon>
        <taxon>Burkholderiales</taxon>
        <taxon>Alcaligenaceae</taxon>
        <taxon>Pollutimonas</taxon>
    </lineage>
</organism>
<dbReference type="GO" id="GO:0005886">
    <property type="term" value="C:plasma membrane"/>
    <property type="evidence" value="ECO:0007669"/>
    <property type="project" value="UniProtKB-SubCell"/>
</dbReference>
<feature type="domain" description="Tripartite ATP-independent periplasmic transporters DctQ component" evidence="10">
    <location>
        <begin position="30"/>
        <end position="160"/>
    </location>
</feature>
<feature type="transmembrane region" description="Helical" evidence="9">
    <location>
        <begin position="21"/>
        <end position="43"/>
    </location>
</feature>
<evidence type="ECO:0000256" key="6">
    <source>
        <dbReference type="ARBA" id="ARBA00022989"/>
    </source>
</evidence>
<comment type="subcellular location">
    <subcellularLocation>
        <location evidence="1 9">Cell inner membrane</location>
        <topology evidence="1 9">Multi-pass membrane protein</topology>
    </subcellularLocation>
</comment>
<dbReference type="Pfam" id="PF04290">
    <property type="entry name" value="DctQ"/>
    <property type="match status" value="1"/>
</dbReference>
<evidence type="ECO:0000313" key="12">
    <source>
        <dbReference type="Proteomes" id="UP000184226"/>
    </source>
</evidence>
<evidence type="ECO:0000256" key="1">
    <source>
        <dbReference type="ARBA" id="ARBA00004429"/>
    </source>
</evidence>
<proteinExistence type="inferred from homology"/>
<evidence type="ECO:0000256" key="7">
    <source>
        <dbReference type="ARBA" id="ARBA00023136"/>
    </source>
</evidence>
<evidence type="ECO:0000256" key="3">
    <source>
        <dbReference type="ARBA" id="ARBA00022475"/>
    </source>
</evidence>
<keyword evidence="3" id="KW-1003">Cell membrane</keyword>
<dbReference type="PANTHER" id="PTHR35011:SF2">
    <property type="entry name" value="2,3-DIKETO-L-GULONATE TRAP TRANSPORTER SMALL PERMEASE PROTEIN YIAM"/>
    <property type="match status" value="1"/>
</dbReference>
<evidence type="ECO:0000259" key="10">
    <source>
        <dbReference type="Pfam" id="PF04290"/>
    </source>
</evidence>
<evidence type="ECO:0000256" key="2">
    <source>
        <dbReference type="ARBA" id="ARBA00022448"/>
    </source>
</evidence>
<feature type="transmembrane region" description="Helical" evidence="9">
    <location>
        <begin position="49"/>
        <end position="70"/>
    </location>
</feature>
<comment type="subunit">
    <text evidence="9">The complex comprises the extracytoplasmic solute receptor protein and the two transmembrane proteins.</text>
</comment>
<dbReference type="PANTHER" id="PTHR35011">
    <property type="entry name" value="2,3-DIKETO-L-GULONATE TRAP TRANSPORTER SMALL PERMEASE PROTEIN YIAM"/>
    <property type="match status" value="1"/>
</dbReference>
<dbReference type="AlphaFoldDB" id="A0A1M5Z0K7"/>
<keyword evidence="6 9" id="KW-1133">Transmembrane helix</keyword>
<name>A0A1M5Z0K7_9BURK</name>
<keyword evidence="5 9" id="KW-0812">Transmembrane</keyword>
<gene>
    <name evidence="11" type="ORF">SAMN04488135_111156</name>
</gene>
<feature type="transmembrane region" description="Helical" evidence="9">
    <location>
        <begin position="133"/>
        <end position="154"/>
    </location>
</feature>
<comment type="function">
    <text evidence="9">Part of the tripartite ATP-independent periplasmic (TRAP) transport system.</text>
</comment>
<evidence type="ECO:0000256" key="8">
    <source>
        <dbReference type="ARBA" id="ARBA00038436"/>
    </source>
</evidence>
<dbReference type="InterPro" id="IPR055348">
    <property type="entry name" value="DctQ"/>
</dbReference>
<evidence type="ECO:0000313" key="11">
    <source>
        <dbReference type="EMBL" id="SHI17807.1"/>
    </source>
</evidence>